<dbReference type="PANTHER" id="PTHR46164">
    <property type="entry name" value="ATF6, ISOFORM C"/>
    <property type="match status" value="1"/>
</dbReference>
<accession>A0AAW0ZGY7</accession>
<dbReference type="InterPro" id="IPR046347">
    <property type="entry name" value="bZIP_sf"/>
</dbReference>
<dbReference type="AlphaFoldDB" id="A0AAW0ZGY7"/>
<evidence type="ECO:0000256" key="5">
    <source>
        <dbReference type="ARBA" id="ARBA00023163"/>
    </source>
</evidence>
<dbReference type="GO" id="GO:0030968">
    <property type="term" value="P:endoplasmic reticulum unfolded protein response"/>
    <property type="evidence" value="ECO:0007669"/>
    <property type="project" value="TreeGrafter"/>
</dbReference>
<proteinExistence type="inferred from homology"/>
<dbReference type="GO" id="GO:0016020">
    <property type="term" value="C:membrane"/>
    <property type="evidence" value="ECO:0007669"/>
    <property type="project" value="UniProtKB-SubCell"/>
</dbReference>
<dbReference type="InterPro" id="IPR051882">
    <property type="entry name" value="ATF_bZIP_TF"/>
</dbReference>
<dbReference type="GO" id="GO:0005634">
    <property type="term" value="C:nucleus"/>
    <property type="evidence" value="ECO:0007669"/>
    <property type="project" value="TreeGrafter"/>
</dbReference>
<feature type="coiled-coil region" evidence="7">
    <location>
        <begin position="378"/>
        <end position="446"/>
    </location>
</feature>
<evidence type="ECO:0000313" key="11">
    <source>
        <dbReference type="Proteomes" id="UP001432146"/>
    </source>
</evidence>
<dbReference type="SUPFAM" id="SSF57959">
    <property type="entry name" value="Leucine zipper domain"/>
    <property type="match status" value="1"/>
</dbReference>
<evidence type="ECO:0000256" key="1">
    <source>
        <dbReference type="ARBA" id="ARBA00004167"/>
    </source>
</evidence>
<gene>
    <name evidence="10" type="ORF">QLX08_009250</name>
</gene>
<dbReference type="Pfam" id="PF00170">
    <property type="entry name" value="bZIP_1"/>
    <property type="match status" value="1"/>
</dbReference>
<dbReference type="PRINTS" id="PR00041">
    <property type="entry name" value="LEUZIPPRCREB"/>
</dbReference>
<keyword evidence="4" id="KW-0238">DNA-binding</keyword>
<keyword evidence="11" id="KW-1185">Reference proteome</keyword>
<comment type="subcellular location">
    <subcellularLocation>
        <location evidence="1">Membrane</location>
        <topology evidence="1">Single-pass membrane protein</topology>
    </subcellularLocation>
</comment>
<keyword evidence="6" id="KW-0539">Nucleus</keyword>
<feature type="domain" description="BZIP" evidence="9">
    <location>
        <begin position="387"/>
        <end position="444"/>
    </location>
</feature>
<dbReference type="Gene3D" id="1.20.5.170">
    <property type="match status" value="1"/>
</dbReference>
<comment type="similarity">
    <text evidence="2">Belongs to the bZIP family. ATF subfamily.</text>
</comment>
<feature type="compositionally biased region" description="Polar residues" evidence="8">
    <location>
        <begin position="714"/>
        <end position="729"/>
    </location>
</feature>
<feature type="region of interest" description="Disordered" evidence="8">
    <location>
        <begin position="714"/>
        <end position="733"/>
    </location>
</feature>
<dbReference type="Proteomes" id="UP001432146">
    <property type="component" value="Unassembled WGS sequence"/>
</dbReference>
<evidence type="ECO:0000256" key="3">
    <source>
        <dbReference type="ARBA" id="ARBA00023015"/>
    </source>
</evidence>
<dbReference type="SMART" id="SM00338">
    <property type="entry name" value="BRLZ"/>
    <property type="match status" value="1"/>
</dbReference>
<protein>
    <recommendedName>
        <fullName evidence="9">BZIP domain-containing protein</fullName>
    </recommendedName>
</protein>
<evidence type="ECO:0000256" key="7">
    <source>
        <dbReference type="SAM" id="Coils"/>
    </source>
</evidence>
<reference evidence="10 11" key="1">
    <citation type="submission" date="2024-05" db="EMBL/GenBank/DDBJ databases">
        <title>The nuclear and mitochondrial genome assemblies of Tetragonisca angustula (Apidae: Meliponini), a tiny yet remarkable pollinator in the Neotropics.</title>
        <authorList>
            <person name="Ferrari R."/>
            <person name="Ricardo P.C."/>
            <person name="Dias F.C."/>
            <person name="Araujo N.S."/>
            <person name="Soares D.O."/>
            <person name="Zhou Q.-S."/>
            <person name="Zhu C.-D."/>
            <person name="Coutinho L."/>
            <person name="Airas M.C."/>
            <person name="Batista T.M."/>
        </authorList>
    </citation>
    <scope>NUCLEOTIDE SEQUENCE [LARGE SCALE GENOMIC DNA]</scope>
    <source>
        <strain evidence="10">ASF017062</strain>
        <tissue evidence="10">Abdomen</tissue>
    </source>
</reference>
<dbReference type="EMBL" id="JAWNGG020000202">
    <property type="protein sequence ID" value="KAK9296841.1"/>
    <property type="molecule type" value="Genomic_DNA"/>
</dbReference>
<organism evidence="10 11">
    <name type="scientific">Tetragonisca angustula</name>
    <dbReference type="NCBI Taxonomy" id="166442"/>
    <lineage>
        <taxon>Eukaryota</taxon>
        <taxon>Metazoa</taxon>
        <taxon>Ecdysozoa</taxon>
        <taxon>Arthropoda</taxon>
        <taxon>Hexapoda</taxon>
        <taxon>Insecta</taxon>
        <taxon>Pterygota</taxon>
        <taxon>Neoptera</taxon>
        <taxon>Endopterygota</taxon>
        <taxon>Hymenoptera</taxon>
        <taxon>Apocrita</taxon>
        <taxon>Aculeata</taxon>
        <taxon>Apoidea</taxon>
        <taxon>Anthophila</taxon>
        <taxon>Apidae</taxon>
        <taxon>Tetragonisca</taxon>
    </lineage>
</organism>
<evidence type="ECO:0000259" key="9">
    <source>
        <dbReference type="PROSITE" id="PS50217"/>
    </source>
</evidence>
<dbReference type="PROSITE" id="PS50217">
    <property type="entry name" value="BZIP"/>
    <property type="match status" value="1"/>
</dbReference>
<dbReference type="GO" id="GO:0000981">
    <property type="term" value="F:DNA-binding transcription factor activity, RNA polymerase II-specific"/>
    <property type="evidence" value="ECO:0007669"/>
    <property type="project" value="TreeGrafter"/>
</dbReference>
<evidence type="ECO:0000256" key="2">
    <source>
        <dbReference type="ARBA" id="ARBA00009050"/>
    </source>
</evidence>
<keyword evidence="3" id="KW-0805">Transcription regulation</keyword>
<evidence type="ECO:0000256" key="6">
    <source>
        <dbReference type="ARBA" id="ARBA00023242"/>
    </source>
</evidence>
<dbReference type="GO" id="GO:0000978">
    <property type="term" value="F:RNA polymerase II cis-regulatory region sequence-specific DNA binding"/>
    <property type="evidence" value="ECO:0007669"/>
    <property type="project" value="TreeGrafter"/>
</dbReference>
<sequence>MLINQDSQWNDNTESELQQTLKFPDFEVMDSDCSLFQDDLFQSLSSELGIPLFFESEIPTKIDNGIDDEISKNIYIEKPLTNIKENDVDSQITEDVYIGEPSTSFENCDTNVVQQTSDADKKVRIKLEPTSPYIQLPLSPASSQNECYRPDSQVETSSNLSTCSFKTTLETPPISPPQNVSPPISPQSISNIAIAKHIKLEPFKLQDTKETKFTLSKVNSAKRVRVQPKDNIQLVTDEQPKNAIFLSTQNFVALTQKIRQNYISHPFTTHFTPNTNKEIQTSIQPSSVPIKTETNTVQQLQENNVKITDNVSSVYTLGNDQTINMMDTPLVFKNEAAGCTSIIVKSDSDACKPIIIKTETSNYTPIVIKNEMQDVNFAERQECEIKALKRQQRMIKNRESACLSRKKKKEYVSSLEKQIYELQQENKQLKMENTNLKQKLSSLEHTSATNKFKSLNFNTNKKNVAILLGMVFMVSLNVNGFKDIFSQNNQLDILSNDGPISAQYARHGRTLLWTSRDQTREEDEDSFRKNISIPQPMCPMYINQSESIRLDYELRRWIGGKSDQDNLKKIKLDASVTGKFLSSPLHVMQKAKRKRNLSERSKSEIHRKTTEPSISNAVEVFSPIIRKEHASLFEALGRRDDTFYVVWFSGEHLLLPASSKNSTGRPRMSLVLPALPMNETFSTPANHITMMQIDCEVTNTQLLHLQQSIIPNHLKSTNRSESGTHQPNDVSDAMTADINKNYKPYFIKETKHKMFHKKDLKDIYVDKNNFDLEDIKTELLKDLKKSDSHAKFTTSQKKQK</sequence>
<keyword evidence="7" id="KW-0175">Coiled coil</keyword>
<evidence type="ECO:0000256" key="4">
    <source>
        <dbReference type="ARBA" id="ARBA00023125"/>
    </source>
</evidence>
<dbReference type="PANTHER" id="PTHR46164:SF3">
    <property type="entry name" value="ATF6, ISOFORM C"/>
    <property type="match status" value="1"/>
</dbReference>
<dbReference type="InterPro" id="IPR004827">
    <property type="entry name" value="bZIP"/>
</dbReference>
<comment type="caution">
    <text evidence="10">The sequence shown here is derived from an EMBL/GenBank/DDBJ whole genome shotgun (WGS) entry which is preliminary data.</text>
</comment>
<evidence type="ECO:0000256" key="8">
    <source>
        <dbReference type="SAM" id="MobiDB-lite"/>
    </source>
</evidence>
<evidence type="ECO:0000313" key="10">
    <source>
        <dbReference type="EMBL" id="KAK9296841.1"/>
    </source>
</evidence>
<name>A0AAW0ZGY7_9HYME</name>
<keyword evidence="5" id="KW-0804">Transcription</keyword>
<dbReference type="CDD" id="cd14700">
    <property type="entry name" value="bZIP_ATF6"/>
    <property type="match status" value="1"/>
</dbReference>